<accession>A0AAE0EVG2</accession>
<keyword evidence="2" id="KW-1185">Reference proteome</keyword>
<proteinExistence type="predicted"/>
<protein>
    <recommendedName>
        <fullName evidence="3">PLAC8 family protein</fullName>
    </recommendedName>
</protein>
<dbReference type="AlphaFoldDB" id="A0AAE0EVG2"/>
<sequence length="202" mass="22292">MTPPVTQDSFASLREASDSIQPKEWHTGLFDRAGIALENDIVHETAFRNVACCCPSCAYGQLMATMPETSYPFAGKRCSSCCFHFAFAGCLNTSVSCIFIPLGSIFSWVVSTGARRAIRKKYNIKGACLQDCIISGFCEPCSLMRFYGYPLLESADSEESAPIEGNCSKPSSSKSIEYDWYWDRGTKLSKLIGPCFCLLLQD</sequence>
<reference evidence="1 2" key="1">
    <citation type="journal article" date="2015" name="Genome Biol. Evol.">
        <title>Comparative Genomics of a Bacterivorous Green Alga Reveals Evolutionary Causalities and Consequences of Phago-Mixotrophic Mode of Nutrition.</title>
        <authorList>
            <person name="Burns J.A."/>
            <person name="Paasch A."/>
            <person name="Narechania A."/>
            <person name="Kim E."/>
        </authorList>
    </citation>
    <scope>NUCLEOTIDE SEQUENCE [LARGE SCALE GENOMIC DNA]</scope>
    <source>
        <strain evidence="1 2">PLY_AMNH</strain>
    </source>
</reference>
<name>A0AAE0EVG2_9CHLO</name>
<dbReference type="PANTHER" id="PTHR15907">
    <property type="entry name" value="DUF614 FAMILY PROTEIN-RELATED"/>
    <property type="match status" value="1"/>
</dbReference>
<dbReference type="InterPro" id="IPR006461">
    <property type="entry name" value="PLAC_motif_containing"/>
</dbReference>
<evidence type="ECO:0000313" key="1">
    <source>
        <dbReference type="EMBL" id="KAK3241522.1"/>
    </source>
</evidence>
<organism evidence="1 2">
    <name type="scientific">Cymbomonas tetramitiformis</name>
    <dbReference type="NCBI Taxonomy" id="36881"/>
    <lineage>
        <taxon>Eukaryota</taxon>
        <taxon>Viridiplantae</taxon>
        <taxon>Chlorophyta</taxon>
        <taxon>Pyramimonadophyceae</taxon>
        <taxon>Pyramimonadales</taxon>
        <taxon>Pyramimonadaceae</taxon>
        <taxon>Cymbomonas</taxon>
    </lineage>
</organism>
<evidence type="ECO:0000313" key="2">
    <source>
        <dbReference type="Proteomes" id="UP001190700"/>
    </source>
</evidence>
<gene>
    <name evidence="1" type="ORF">CYMTET_48719</name>
</gene>
<dbReference type="Proteomes" id="UP001190700">
    <property type="component" value="Unassembled WGS sequence"/>
</dbReference>
<evidence type="ECO:0008006" key="3">
    <source>
        <dbReference type="Google" id="ProtNLM"/>
    </source>
</evidence>
<dbReference type="NCBIfam" id="TIGR01571">
    <property type="entry name" value="A_thal_Cys_rich"/>
    <property type="match status" value="1"/>
</dbReference>
<dbReference type="Pfam" id="PF04749">
    <property type="entry name" value="PLAC8"/>
    <property type="match status" value="1"/>
</dbReference>
<dbReference type="EMBL" id="LGRX02033379">
    <property type="protein sequence ID" value="KAK3241522.1"/>
    <property type="molecule type" value="Genomic_DNA"/>
</dbReference>
<comment type="caution">
    <text evidence="1">The sequence shown here is derived from an EMBL/GenBank/DDBJ whole genome shotgun (WGS) entry which is preliminary data.</text>
</comment>